<dbReference type="Gene3D" id="3.20.80.10">
    <property type="entry name" value="Regulatory factor, effector binding domain"/>
    <property type="match status" value="2"/>
</dbReference>
<comment type="caution">
    <text evidence="3">The sequence shown here is derived from an EMBL/GenBank/DDBJ whole genome shotgun (WGS) entry which is preliminary data.</text>
</comment>
<comment type="similarity">
    <text evidence="1">Belongs to the HEBP family.</text>
</comment>
<dbReference type="PANTHER" id="PTHR11220:SF58">
    <property type="entry name" value="SOUL HEME-BINDING FAMILY PROTEIN"/>
    <property type="match status" value="1"/>
</dbReference>
<organism evidence="3 4">
    <name type="scientific">Malus domestica</name>
    <name type="common">Apple</name>
    <name type="synonym">Pyrus malus</name>
    <dbReference type="NCBI Taxonomy" id="3750"/>
    <lineage>
        <taxon>Eukaryota</taxon>
        <taxon>Viridiplantae</taxon>
        <taxon>Streptophyta</taxon>
        <taxon>Embryophyta</taxon>
        <taxon>Tracheophyta</taxon>
        <taxon>Spermatophyta</taxon>
        <taxon>Magnoliopsida</taxon>
        <taxon>eudicotyledons</taxon>
        <taxon>Gunneridae</taxon>
        <taxon>Pentapetalae</taxon>
        <taxon>rosids</taxon>
        <taxon>fabids</taxon>
        <taxon>Rosales</taxon>
        <taxon>Rosaceae</taxon>
        <taxon>Amygdaloideae</taxon>
        <taxon>Maleae</taxon>
        <taxon>Malus</taxon>
    </lineage>
</organism>
<reference evidence="3 4" key="1">
    <citation type="submission" date="2018-10" db="EMBL/GenBank/DDBJ databases">
        <title>A high-quality apple genome assembly.</title>
        <authorList>
            <person name="Hu J."/>
        </authorList>
    </citation>
    <scope>NUCLEOTIDE SEQUENCE [LARGE SCALE GENOMIC DNA]</scope>
    <source>
        <strain evidence="4">cv. HFTH1</strain>
        <tissue evidence="3">Young leaf</tissue>
    </source>
</reference>
<evidence type="ECO:0000313" key="4">
    <source>
        <dbReference type="Proteomes" id="UP000290289"/>
    </source>
</evidence>
<dbReference type="STRING" id="3750.A0A498IJQ5"/>
<dbReference type="InterPro" id="IPR011256">
    <property type="entry name" value="Reg_factor_effector_dom_sf"/>
</dbReference>
<evidence type="ECO:0008006" key="5">
    <source>
        <dbReference type="Google" id="ProtNLM"/>
    </source>
</evidence>
<sequence length="273" mass="30532">MGMVFGKICVETPKYKVLHSTALYEIRQYPPSVVAQFTYDPSDLKGDKDGGFAILANYIGALGNPQNTKPEKIAMTAPVITKSQNQESEMIAMTAPVVTREEKGRKMVTMEFLLPAKYGKAEEAPKPVDERVVITEEGERKYGVVGFTGVATEKVVAEKVEKLKERLEKDGYKIIGDHLLARYNPPWTLPPFRTNEVLIPIERNKTGLNGERVKMSSDGNKEEEKGDGDVIILCSTDMERVIPLRSVLRTKLYLNDSKAIIRKILLNRKEASS</sequence>
<dbReference type="Proteomes" id="UP000290289">
    <property type="component" value="Chromosome 12"/>
</dbReference>
<dbReference type="FunFam" id="3.20.80.10:FF:000013">
    <property type="entry name" value="Soul heme-binding family protein"/>
    <property type="match status" value="1"/>
</dbReference>
<name>A0A498IJQ5_MALDO</name>
<dbReference type="SUPFAM" id="SSF55136">
    <property type="entry name" value="Probable bacterial effector-binding domain"/>
    <property type="match status" value="2"/>
</dbReference>
<accession>A0A498IJQ5</accession>
<evidence type="ECO:0000313" key="3">
    <source>
        <dbReference type="EMBL" id="RXH81721.1"/>
    </source>
</evidence>
<keyword evidence="4" id="KW-1185">Reference proteome</keyword>
<dbReference type="Pfam" id="PF04832">
    <property type="entry name" value="SOUL"/>
    <property type="match status" value="1"/>
</dbReference>
<evidence type="ECO:0000313" key="2">
    <source>
        <dbReference type="EMBL" id="RXH81363.1"/>
    </source>
</evidence>
<dbReference type="EMBL" id="RDQH01000338">
    <property type="protein sequence ID" value="RXH81721.1"/>
    <property type="molecule type" value="Genomic_DNA"/>
</dbReference>
<dbReference type="FunFam" id="3.20.80.10:FF:000010">
    <property type="entry name" value="SOUL heme-binding family protein"/>
    <property type="match status" value="1"/>
</dbReference>
<dbReference type="EMBL" id="RDQH01000338">
    <property type="protein sequence ID" value="RXH81363.1"/>
    <property type="molecule type" value="Genomic_DNA"/>
</dbReference>
<evidence type="ECO:0000256" key="1">
    <source>
        <dbReference type="ARBA" id="ARBA00009817"/>
    </source>
</evidence>
<protein>
    <recommendedName>
        <fullName evidence="5">SOUL heme-binding protein</fullName>
    </recommendedName>
</protein>
<dbReference type="AlphaFoldDB" id="A0A498IJQ5"/>
<dbReference type="PANTHER" id="PTHR11220">
    <property type="entry name" value="HEME-BINDING PROTEIN-RELATED"/>
    <property type="match status" value="1"/>
</dbReference>
<gene>
    <name evidence="2" type="ORF">DVH24_006188</name>
    <name evidence="3" type="ORF">DVH24_036062</name>
</gene>
<proteinExistence type="inferred from homology"/>
<dbReference type="InterPro" id="IPR006917">
    <property type="entry name" value="SOUL_heme-bd"/>
</dbReference>